<feature type="transmembrane region" description="Helical" evidence="5">
    <location>
        <begin position="92"/>
        <end position="113"/>
    </location>
</feature>
<keyword evidence="3 5" id="KW-1133">Transmembrane helix</keyword>
<comment type="caution">
    <text evidence="7">The sequence shown here is derived from an EMBL/GenBank/DDBJ whole genome shotgun (WGS) entry which is preliminary data.</text>
</comment>
<feature type="transmembrane region" description="Helical" evidence="5">
    <location>
        <begin position="52"/>
        <end position="72"/>
    </location>
</feature>
<dbReference type="AlphaFoldDB" id="A0A367RY38"/>
<feature type="domain" description="Ferric oxidoreductase" evidence="6">
    <location>
        <begin position="17"/>
        <end position="137"/>
    </location>
</feature>
<evidence type="ECO:0000256" key="4">
    <source>
        <dbReference type="ARBA" id="ARBA00023136"/>
    </source>
</evidence>
<dbReference type="Pfam" id="PF01794">
    <property type="entry name" value="Ferric_reduct"/>
    <property type="match status" value="1"/>
</dbReference>
<sequence>MSHSQLIWLSSAIALLGTGMLTFTAIFGSLLTLNQTRTIQLTRGQTFKYHRLISILGVVLILLHPVPLVFAQSTTGVSFVAVFVPFLAEKKVTIVAVGIFALYVLLVVLVSSLYMKYLKRRLWRVLHYGSYLFFGLGFWHGLSISDSFVPNAEVNLLEPKKIILEIEIVLLLLVVAWRVMLYQNQQQSRQ</sequence>
<keyword evidence="8" id="KW-1185">Reference proteome</keyword>
<dbReference type="GO" id="GO:0016020">
    <property type="term" value="C:membrane"/>
    <property type="evidence" value="ECO:0007669"/>
    <property type="project" value="UniProtKB-SubCell"/>
</dbReference>
<gene>
    <name evidence="7" type="ORF">A6770_37485</name>
</gene>
<keyword evidence="4 5" id="KW-0472">Membrane</keyword>
<evidence type="ECO:0000256" key="2">
    <source>
        <dbReference type="ARBA" id="ARBA00022692"/>
    </source>
</evidence>
<evidence type="ECO:0000259" key="6">
    <source>
        <dbReference type="Pfam" id="PF01794"/>
    </source>
</evidence>
<feature type="transmembrane region" description="Helical" evidence="5">
    <location>
        <begin position="6"/>
        <end position="31"/>
    </location>
</feature>
<name>A0A367RY38_9NOSO</name>
<reference evidence="7" key="1">
    <citation type="submission" date="2016-04" db="EMBL/GenBank/DDBJ databases">
        <authorList>
            <person name="Tabuchi Yagui T.R."/>
        </authorList>
    </citation>
    <scope>NUCLEOTIDE SEQUENCE [LARGE SCALE GENOMIC DNA]</scope>
    <source>
        <strain evidence="7">NIES-26</strain>
    </source>
</reference>
<evidence type="ECO:0000313" key="7">
    <source>
        <dbReference type="EMBL" id="RCJ40650.1"/>
    </source>
</evidence>
<feature type="transmembrane region" description="Helical" evidence="5">
    <location>
        <begin position="162"/>
        <end position="181"/>
    </location>
</feature>
<evidence type="ECO:0000256" key="5">
    <source>
        <dbReference type="SAM" id="Phobius"/>
    </source>
</evidence>
<evidence type="ECO:0000256" key="1">
    <source>
        <dbReference type="ARBA" id="ARBA00004141"/>
    </source>
</evidence>
<organism evidence="7 8">
    <name type="scientific">Nostoc minutum NIES-26</name>
    <dbReference type="NCBI Taxonomy" id="1844469"/>
    <lineage>
        <taxon>Bacteria</taxon>
        <taxon>Bacillati</taxon>
        <taxon>Cyanobacteriota</taxon>
        <taxon>Cyanophyceae</taxon>
        <taxon>Nostocales</taxon>
        <taxon>Nostocaceae</taxon>
        <taxon>Nostoc</taxon>
    </lineage>
</organism>
<evidence type="ECO:0000256" key="3">
    <source>
        <dbReference type="ARBA" id="ARBA00022989"/>
    </source>
</evidence>
<dbReference type="InterPro" id="IPR013130">
    <property type="entry name" value="Fe3_Rdtase_TM_dom"/>
</dbReference>
<dbReference type="EMBL" id="LXQD01000045">
    <property type="protein sequence ID" value="RCJ40650.1"/>
    <property type="molecule type" value="Genomic_DNA"/>
</dbReference>
<dbReference type="Proteomes" id="UP000252107">
    <property type="component" value="Unassembled WGS sequence"/>
</dbReference>
<proteinExistence type="predicted"/>
<protein>
    <recommendedName>
        <fullName evidence="6">Ferric oxidoreductase domain-containing protein</fullName>
    </recommendedName>
</protein>
<keyword evidence="2 5" id="KW-0812">Transmembrane</keyword>
<comment type="subcellular location">
    <subcellularLocation>
        <location evidence="1">Membrane</location>
        <topology evidence="1">Multi-pass membrane protein</topology>
    </subcellularLocation>
</comment>
<feature type="transmembrane region" description="Helical" evidence="5">
    <location>
        <begin position="125"/>
        <end position="142"/>
    </location>
</feature>
<evidence type="ECO:0000313" key="8">
    <source>
        <dbReference type="Proteomes" id="UP000252107"/>
    </source>
</evidence>
<accession>A0A367RY38</accession>